<sequence length="276" mass="30955">MLRIIGAPYGSQGQYLKSLLVNGKLAWVLMEIISPVVYISTIASFLELPESPSTSLPLFSFSNILSIPKALIHEIYARAGSNGSLQLVLITMWLTHYLHRAIIYPLSQKSRAPMHVGIMLLGIGFNLLNGFVNGYWVGSSFQQTNTTTSNNASDLHFIIGVAVFTMGFIGNIYHDHILVSLRKNKDNKSDNSKQQQRYFIPHGGLFGLVSCPHYLCEVVEWVGYWVATGLSSRPAILFAISTFSVLCPRALEIHEWYKNTFKEYPKNRKAIVPFLI</sequence>
<evidence type="ECO:0000259" key="7">
    <source>
        <dbReference type="Pfam" id="PF02544"/>
    </source>
</evidence>
<comment type="caution">
    <text evidence="8">The sequence shown here is derived from an EMBL/GenBank/DDBJ whole genome shotgun (WGS) entry which is preliminary data.</text>
</comment>
<organism evidence="8 9">
    <name type="scientific">Mycoemilia scoparia</name>
    <dbReference type="NCBI Taxonomy" id="417184"/>
    <lineage>
        <taxon>Eukaryota</taxon>
        <taxon>Fungi</taxon>
        <taxon>Fungi incertae sedis</taxon>
        <taxon>Zoopagomycota</taxon>
        <taxon>Kickxellomycotina</taxon>
        <taxon>Kickxellomycetes</taxon>
        <taxon>Kickxellales</taxon>
        <taxon>Kickxellaceae</taxon>
        <taxon>Mycoemilia</taxon>
    </lineage>
</organism>
<evidence type="ECO:0000313" key="9">
    <source>
        <dbReference type="Proteomes" id="UP001150538"/>
    </source>
</evidence>
<evidence type="ECO:0000256" key="2">
    <source>
        <dbReference type="ARBA" id="ARBA00007742"/>
    </source>
</evidence>
<comment type="similarity">
    <text evidence="2">Belongs to the steroid 5-alpha reductase family.</text>
</comment>
<gene>
    <name evidence="8" type="ORF">H4219_003101</name>
</gene>
<keyword evidence="3 6" id="KW-0812">Transmembrane</keyword>
<reference evidence="8" key="1">
    <citation type="submission" date="2022-07" db="EMBL/GenBank/DDBJ databases">
        <title>Phylogenomic reconstructions and comparative analyses of Kickxellomycotina fungi.</title>
        <authorList>
            <person name="Reynolds N.K."/>
            <person name="Stajich J.E."/>
            <person name="Barry K."/>
            <person name="Grigoriev I.V."/>
            <person name="Crous P."/>
            <person name="Smith M.E."/>
        </authorList>
    </citation>
    <scope>NUCLEOTIDE SEQUENCE</scope>
    <source>
        <strain evidence="8">NBRC 100468</strain>
    </source>
</reference>
<dbReference type="Pfam" id="PF02544">
    <property type="entry name" value="Steroid_dh"/>
    <property type="match status" value="1"/>
</dbReference>
<dbReference type="PANTHER" id="PTHR10556">
    <property type="entry name" value="3-OXO-5-ALPHA-STEROID 4-DEHYDROGENASE"/>
    <property type="match status" value="1"/>
</dbReference>
<accession>A0A9W8DPR3</accession>
<dbReference type="GO" id="GO:0016020">
    <property type="term" value="C:membrane"/>
    <property type="evidence" value="ECO:0007669"/>
    <property type="project" value="UniProtKB-SubCell"/>
</dbReference>
<evidence type="ECO:0000256" key="1">
    <source>
        <dbReference type="ARBA" id="ARBA00004141"/>
    </source>
</evidence>
<dbReference type="Proteomes" id="UP001150538">
    <property type="component" value="Unassembled WGS sequence"/>
</dbReference>
<evidence type="ECO:0000256" key="4">
    <source>
        <dbReference type="ARBA" id="ARBA00022989"/>
    </source>
</evidence>
<dbReference type="GO" id="GO:0016627">
    <property type="term" value="F:oxidoreductase activity, acting on the CH-CH group of donors"/>
    <property type="evidence" value="ECO:0007669"/>
    <property type="project" value="InterPro"/>
</dbReference>
<feature type="transmembrane region" description="Helical" evidence="6">
    <location>
        <begin position="157"/>
        <end position="177"/>
    </location>
</feature>
<evidence type="ECO:0000256" key="3">
    <source>
        <dbReference type="ARBA" id="ARBA00022692"/>
    </source>
</evidence>
<comment type="subcellular location">
    <subcellularLocation>
        <location evidence="1">Membrane</location>
        <topology evidence="1">Multi-pass membrane protein</topology>
    </subcellularLocation>
</comment>
<feature type="transmembrane region" description="Helical" evidence="6">
    <location>
        <begin position="25"/>
        <end position="46"/>
    </location>
</feature>
<name>A0A9W8DPR3_9FUNG</name>
<dbReference type="InterPro" id="IPR001104">
    <property type="entry name" value="3-oxo-5_a-steroid_4-DH_C"/>
</dbReference>
<evidence type="ECO:0000313" key="8">
    <source>
        <dbReference type="EMBL" id="KAJ1917639.1"/>
    </source>
</evidence>
<dbReference type="PROSITE" id="PS50244">
    <property type="entry name" value="S5A_REDUCTASE"/>
    <property type="match status" value="1"/>
</dbReference>
<dbReference type="EMBL" id="JANBPU010000066">
    <property type="protein sequence ID" value="KAJ1917639.1"/>
    <property type="molecule type" value="Genomic_DNA"/>
</dbReference>
<dbReference type="InterPro" id="IPR039357">
    <property type="entry name" value="SRD5A/TECR"/>
</dbReference>
<dbReference type="GO" id="GO:0006629">
    <property type="term" value="P:lipid metabolic process"/>
    <property type="evidence" value="ECO:0007669"/>
    <property type="project" value="InterPro"/>
</dbReference>
<dbReference type="AlphaFoldDB" id="A0A9W8DPR3"/>
<proteinExistence type="inferred from homology"/>
<keyword evidence="5 6" id="KW-0472">Membrane</keyword>
<feature type="domain" description="3-oxo-5-alpha-steroid 4-dehydrogenase C-terminal" evidence="7">
    <location>
        <begin position="113"/>
        <end position="275"/>
    </location>
</feature>
<keyword evidence="4 6" id="KW-1133">Transmembrane helix</keyword>
<evidence type="ECO:0000256" key="5">
    <source>
        <dbReference type="ARBA" id="ARBA00023136"/>
    </source>
</evidence>
<feature type="transmembrane region" description="Helical" evidence="6">
    <location>
        <begin position="116"/>
        <end position="137"/>
    </location>
</feature>
<evidence type="ECO:0000256" key="6">
    <source>
        <dbReference type="SAM" id="Phobius"/>
    </source>
</evidence>
<dbReference type="PANTHER" id="PTHR10556:SF43">
    <property type="entry name" value="STEROID 5-ALPHA-REDUCTASE DET2"/>
    <property type="match status" value="1"/>
</dbReference>
<dbReference type="OrthoDB" id="5788137at2759"/>
<keyword evidence="9" id="KW-1185">Reference proteome</keyword>
<protein>
    <recommendedName>
        <fullName evidence="7">3-oxo-5-alpha-steroid 4-dehydrogenase C-terminal domain-containing protein</fullName>
    </recommendedName>
</protein>